<evidence type="ECO:0000313" key="4">
    <source>
        <dbReference type="EMBL" id="MDE5418576.1"/>
    </source>
</evidence>
<protein>
    <submittedName>
        <fullName evidence="4">OmpA family protein</fullName>
    </submittedName>
</protein>
<dbReference type="InterPro" id="IPR050330">
    <property type="entry name" value="Bact_OuterMem_StrucFunc"/>
</dbReference>
<dbReference type="EMBL" id="JAKJSC010000001">
    <property type="protein sequence ID" value="MDE5418576.1"/>
    <property type="molecule type" value="Genomic_DNA"/>
</dbReference>
<accession>A0ABT5VTG1</accession>
<dbReference type="Gene3D" id="3.30.1330.60">
    <property type="entry name" value="OmpA-like domain"/>
    <property type="match status" value="1"/>
</dbReference>
<reference evidence="4 5" key="1">
    <citation type="submission" date="2022-01" db="EMBL/GenBank/DDBJ databases">
        <title>Labilibaculum sp. nov, a marine bacterium isolated from Antarctica.</title>
        <authorList>
            <person name="Dai W."/>
        </authorList>
    </citation>
    <scope>NUCLEOTIDE SEQUENCE [LARGE SCALE GENOMIC DNA]</scope>
    <source>
        <strain evidence="4 5">DW002</strain>
    </source>
</reference>
<sequence length="315" mass="35726">MPTRQFQELQNKQENCQDELEMVKEKNLELSEANTELSGRLEVLDEKYKNLLSDTLDISRRLQSARERLNRIEKSNQDLLSQLAGMQAGNAKETKVLLGQIKKAQNELRLREDEVLALEKEMNARKRKLDALQAELNRRDKRLQELESALNRKDEVVRALKQKVMNALTGFEGNGLSITTKNGKVYVSMDEKLLFKSGSYQVDQRGVEALGHLAGVLAQNKDINVMIEGHTDNVPYNGSGALKDNWDLSVKRATSIVRILVRNKQIDAKRLTVAGRSKYVPIDSNASAVGRSKNRRTEIILTPKLDELFKILETN</sequence>
<feature type="coiled-coil region" evidence="2">
    <location>
        <begin position="6"/>
        <end position="33"/>
    </location>
</feature>
<keyword evidence="5" id="KW-1185">Reference proteome</keyword>
<dbReference type="CDD" id="cd07185">
    <property type="entry name" value="OmpA_C-like"/>
    <property type="match status" value="1"/>
</dbReference>
<keyword evidence="1" id="KW-0472">Membrane</keyword>
<dbReference type="PANTHER" id="PTHR30329">
    <property type="entry name" value="STATOR ELEMENT OF FLAGELLAR MOTOR COMPLEX"/>
    <property type="match status" value="1"/>
</dbReference>
<evidence type="ECO:0000256" key="1">
    <source>
        <dbReference type="PROSITE-ProRule" id="PRU00473"/>
    </source>
</evidence>
<evidence type="ECO:0000259" key="3">
    <source>
        <dbReference type="PROSITE" id="PS51123"/>
    </source>
</evidence>
<dbReference type="InterPro" id="IPR036737">
    <property type="entry name" value="OmpA-like_sf"/>
</dbReference>
<evidence type="ECO:0000256" key="2">
    <source>
        <dbReference type="SAM" id="Coils"/>
    </source>
</evidence>
<dbReference type="Proteomes" id="UP001528920">
    <property type="component" value="Unassembled WGS sequence"/>
</dbReference>
<dbReference type="Gene3D" id="1.10.287.1490">
    <property type="match status" value="1"/>
</dbReference>
<dbReference type="Pfam" id="PF00691">
    <property type="entry name" value="OmpA"/>
    <property type="match status" value="1"/>
</dbReference>
<dbReference type="PROSITE" id="PS51123">
    <property type="entry name" value="OMPA_2"/>
    <property type="match status" value="1"/>
</dbReference>
<organism evidence="4 5">
    <name type="scientific">Paralabilibaculum antarcticum</name>
    <dbReference type="NCBI Taxonomy" id="2912572"/>
    <lineage>
        <taxon>Bacteria</taxon>
        <taxon>Pseudomonadati</taxon>
        <taxon>Bacteroidota</taxon>
        <taxon>Bacteroidia</taxon>
        <taxon>Marinilabiliales</taxon>
        <taxon>Marinifilaceae</taxon>
        <taxon>Paralabilibaculum</taxon>
    </lineage>
</organism>
<dbReference type="PANTHER" id="PTHR30329:SF21">
    <property type="entry name" value="LIPOPROTEIN YIAD-RELATED"/>
    <property type="match status" value="1"/>
</dbReference>
<evidence type="ECO:0000313" key="5">
    <source>
        <dbReference type="Proteomes" id="UP001528920"/>
    </source>
</evidence>
<dbReference type="SUPFAM" id="SSF103088">
    <property type="entry name" value="OmpA-like"/>
    <property type="match status" value="1"/>
</dbReference>
<feature type="coiled-coil region" evidence="2">
    <location>
        <begin position="62"/>
        <end position="163"/>
    </location>
</feature>
<name>A0ABT5VTG1_9BACT</name>
<feature type="domain" description="OmpA-like" evidence="3">
    <location>
        <begin position="182"/>
        <end position="305"/>
    </location>
</feature>
<proteinExistence type="predicted"/>
<gene>
    <name evidence="4" type="ORF">L3049_11215</name>
</gene>
<dbReference type="RefSeq" id="WP_275109902.1">
    <property type="nucleotide sequence ID" value="NZ_JAKJSC010000001.1"/>
</dbReference>
<keyword evidence="2" id="KW-0175">Coiled coil</keyword>
<dbReference type="InterPro" id="IPR006665">
    <property type="entry name" value="OmpA-like"/>
</dbReference>
<comment type="caution">
    <text evidence="4">The sequence shown here is derived from an EMBL/GenBank/DDBJ whole genome shotgun (WGS) entry which is preliminary data.</text>
</comment>